<evidence type="ECO:0000313" key="4">
    <source>
        <dbReference type="Proteomes" id="UP000643701"/>
    </source>
</evidence>
<feature type="domain" description="HD" evidence="2">
    <location>
        <begin position="477"/>
        <end position="620"/>
    </location>
</feature>
<gene>
    <name evidence="3" type="ORF">G7034_04990</name>
</gene>
<protein>
    <submittedName>
        <fullName evidence="3">HDIG domain-containing protein</fullName>
    </submittedName>
</protein>
<dbReference type="Pfam" id="PF07698">
    <property type="entry name" value="7TM-7TMR_HD"/>
    <property type="match status" value="1"/>
</dbReference>
<dbReference type="InterPro" id="IPR006674">
    <property type="entry name" value="HD_domain"/>
</dbReference>
<dbReference type="InterPro" id="IPR011621">
    <property type="entry name" value="Metal-dep_PHydrolase_7TM_intra"/>
</dbReference>
<dbReference type="PROSITE" id="PS51831">
    <property type="entry name" value="HD"/>
    <property type="match status" value="1"/>
</dbReference>
<evidence type="ECO:0000313" key="3">
    <source>
        <dbReference type="EMBL" id="NGZ89605.1"/>
    </source>
</evidence>
<dbReference type="SMART" id="SM00471">
    <property type="entry name" value="HDc"/>
    <property type="match status" value="1"/>
</dbReference>
<dbReference type="Proteomes" id="UP000643701">
    <property type="component" value="Unassembled WGS sequence"/>
</dbReference>
<dbReference type="SUPFAM" id="SSF109604">
    <property type="entry name" value="HD-domain/PDEase-like"/>
    <property type="match status" value="1"/>
</dbReference>
<evidence type="ECO:0000256" key="1">
    <source>
        <dbReference type="SAM" id="Phobius"/>
    </source>
</evidence>
<comment type="caution">
    <text evidence="3">The sequence shown here is derived from an EMBL/GenBank/DDBJ whole genome shotgun (WGS) entry which is preliminary data.</text>
</comment>
<dbReference type="EMBL" id="JAANAS010000039">
    <property type="protein sequence ID" value="NGZ89605.1"/>
    <property type="molecule type" value="Genomic_DNA"/>
</dbReference>
<proteinExistence type="predicted"/>
<dbReference type="Gene3D" id="1.10.3210.10">
    <property type="entry name" value="Hypothetical protein af1432"/>
    <property type="match status" value="1"/>
</dbReference>
<feature type="transmembrane region" description="Helical" evidence="1">
    <location>
        <begin position="14"/>
        <end position="32"/>
    </location>
</feature>
<keyword evidence="1" id="KW-0472">Membrane</keyword>
<dbReference type="PANTHER" id="PTHR36442">
    <property type="entry name" value="CYCLIC-DI-AMP PHOSPHODIESTERASE PGPH"/>
    <property type="match status" value="1"/>
</dbReference>
<reference evidence="3" key="1">
    <citation type="submission" date="2020-03" db="EMBL/GenBank/DDBJ databases">
        <title>Psychroflexus Maritimus sp. nov., isolate from marine sediment.</title>
        <authorList>
            <person name="Zhong Y.-L."/>
        </authorList>
    </citation>
    <scope>NUCLEOTIDE SEQUENCE</scope>
    <source>
        <strain evidence="3">C1</strain>
    </source>
</reference>
<dbReference type="AlphaFoldDB" id="A0A967ADA8"/>
<feature type="transmembrane region" description="Helical" evidence="1">
    <location>
        <begin position="264"/>
        <end position="285"/>
    </location>
</feature>
<organism evidence="3 4">
    <name type="scientific">Psychroflexus maritimus</name>
    <dbReference type="NCBI Taxonomy" id="2714865"/>
    <lineage>
        <taxon>Bacteria</taxon>
        <taxon>Pseudomonadati</taxon>
        <taxon>Bacteroidota</taxon>
        <taxon>Flavobacteriia</taxon>
        <taxon>Flavobacteriales</taxon>
        <taxon>Flavobacteriaceae</taxon>
        <taxon>Psychroflexus</taxon>
    </lineage>
</organism>
<name>A0A967ADA8_9FLAO</name>
<dbReference type="InterPro" id="IPR003607">
    <property type="entry name" value="HD/PDEase_dom"/>
</dbReference>
<feature type="transmembrane region" description="Helical" evidence="1">
    <location>
        <begin position="297"/>
        <end position="317"/>
    </location>
</feature>
<dbReference type="InterPro" id="IPR011624">
    <property type="entry name" value="Metal-dep_PHydrolase_7TM_extra"/>
</dbReference>
<dbReference type="InterPro" id="IPR006675">
    <property type="entry name" value="HDIG_dom"/>
</dbReference>
<dbReference type="NCBIfam" id="TIGR00277">
    <property type="entry name" value="HDIG"/>
    <property type="match status" value="1"/>
</dbReference>
<accession>A0A967ADA8</accession>
<keyword evidence="4" id="KW-1185">Reference proteome</keyword>
<keyword evidence="1" id="KW-1133">Transmembrane helix</keyword>
<dbReference type="PANTHER" id="PTHR36442:SF1">
    <property type="entry name" value="CYCLIC-DI-AMP PHOSPHODIESTERASE PGPH"/>
    <property type="match status" value="1"/>
</dbReference>
<dbReference type="InterPro" id="IPR052722">
    <property type="entry name" value="PgpH_phosphodiesterase"/>
</dbReference>
<feature type="transmembrane region" description="Helical" evidence="1">
    <location>
        <begin position="390"/>
        <end position="411"/>
    </location>
</feature>
<dbReference type="Pfam" id="PF01966">
    <property type="entry name" value="HD"/>
    <property type="match status" value="1"/>
</dbReference>
<keyword evidence="1" id="KW-0812">Transmembrane</keyword>
<dbReference type="RefSeq" id="WP_166399867.1">
    <property type="nucleotide sequence ID" value="NZ_JAANAS010000039.1"/>
</dbReference>
<feature type="transmembrane region" description="Helical" evidence="1">
    <location>
        <begin position="423"/>
        <end position="442"/>
    </location>
</feature>
<evidence type="ECO:0000259" key="2">
    <source>
        <dbReference type="PROSITE" id="PS51831"/>
    </source>
</evidence>
<feature type="transmembrane region" description="Helical" evidence="1">
    <location>
        <begin position="323"/>
        <end position="339"/>
    </location>
</feature>
<sequence>MDKIQNFLFKNQAFLYKLFLFVFTLSLMVYFFPKGKQFKYEIIKNKSWQYKALYAPFDFAVLKSDKEIEEEENQIKSNYIPVYNYNQELAQEKINSSVEAFNSFSEDSLSIDYQVALNDFIKEQTQAVYLFGVRNEKRKPYANEIIYLKKENLIQEVSFEQIQPIEKALDEIESNFRATNLETDVSYIISFFEDFLKANVSYNKSENKTLLDQEISRISPSKGLVKQGELIIDQGQIIDTEKYQLLVSLKEKYSLINHSEANQIIVNLGQIILLAMAVLMLLLFIKQYRFSIYDNNKQLTFILFNVLVIFFLNLLVLKLNPNYIYLVPICILPITLKAFFDARLGLFTHVITVLILGFIVPNSYEYMFLQIIAGIVTILSVPELYKRANLFISVGQITLVYLVSYVAFTMIQEGSIFEINQLNLLLFVLSGIGLLFVQPLIYSYEKIFGLVSDLSLLELSDTNNKLLKELSDKAPGTLHHSLNVANLAEASANEIGANSLLVRVGALYHDIGKMYDAFYFTENQTTAVNPHNDLPPKESAKIIIGHRMKGIEMAKKNKIPDRIIDFIRTHHGTTSVYYFYKKQQKLTPNEVSIEDFQYPGPKPFSKETAILMMSDSVEAASKSIKEPTASVIENFVDKIIDKQIEEKQFVNANITFREIESVKKVLKQKLKNIYHLRVEYPD</sequence>
<dbReference type="CDD" id="cd00077">
    <property type="entry name" value="HDc"/>
    <property type="match status" value="1"/>
</dbReference>
<dbReference type="Pfam" id="PF07697">
    <property type="entry name" value="7TMR-HDED"/>
    <property type="match status" value="1"/>
</dbReference>